<reference evidence="2" key="4">
    <citation type="submission" date="2019-03" db="UniProtKB">
        <authorList>
            <consortium name="EnsemblPlants"/>
        </authorList>
    </citation>
    <scope>IDENTIFICATION</scope>
</reference>
<sequence length="189" mass="20617">MTAVGSGRDRTAGGHEGHDGCWQKQQGLKEWQMWAGSAVGAGSPSGQQRAPVSATKGSQSSAYVNDSGACGMYLGECTELMFNSFSQEYLICAMTIWPCCSHAVLRSMVLRFGSCGERIWRGRKQQGSAERLLRSTEQQEQGARDGSGLPPLPLLFVGIKLGCYIKLFVVIQLSFCGIFYCRKSAYNDH</sequence>
<dbReference type="AlphaFoldDB" id="A0A453JXB7"/>
<evidence type="ECO:0000256" key="1">
    <source>
        <dbReference type="SAM" id="MobiDB-lite"/>
    </source>
</evidence>
<dbReference type="EnsemblPlants" id="AET5Gv20219900.8">
    <property type="protein sequence ID" value="AET5Gv20219900.8"/>
    <property type="gene ID" value="AET5Gv20219900"/>
</dbReference>
<protein>
    <submittedName>
        <fullName evidence="2">Uncharacterized protein</fullName>
    </submittedName>
</protein>
<accession>A0A453JXB7</accession>
<evidence type="ECO:0000313" key="3">
    <source>
        <dbReference type="Proteomes" id="UP000015105"/>
    </source>
</evidence>
<reference evidence="2" key="5">
    <citation type="journal article" date="2021" name="G3 (Bethesda)">
        <title>Aegilops tauschii genome assembly Aet v5.0 features greater sequence contiguity and improved annotation.</title>
        <authorList>
            <person name="Wang L."/>
            <person name="Zhu T."/>
            <person name="Rodriguez J.C."/>
            <person name="Deal K.R."/>
            <person name="Dubcovsky J."/>
            <person name="McGuire P.E."/>
            <person name="Lux T."/>
            <person name="Spannagl M."/>
            <person name="Mayer K.F.X."/>
            <person name="Baldrich P."/>
            <person name="Meyers B.C."/>
            <person name="Huo N."/>
            <person name="Gu Y.Q."/>
            <person name="Zhou H."/>
            <person name="Devos K.M."/>
            <person name="Bennetzen J.L."/>
            <person name="Unver T."/>
            <person name="Budak H."/>
            <person name="Gulick P.J."/>
            <person name="Galiba G."/>
            <person name="Kalapos B."/>
            <person name="Nelson D.R."/>
            <person name="Li P."/>
            <person name="You F.M."/>
            <person name="Luo M.C."/>
            <person name="Dvorak J."/>
        </authorList>
    </citation>
    <scope>NUCLEOTIDE SEQUENCE [LARGE SCALE GENOMIC DNA]</scope>
    <source>
        <strain evidence="2">cv. AL8/78</strain>
    </source>
</reference>
<feature type="compositionally biased region" description="Polar residues" evidence="1">
    <location>
        <begin position="47"/>
        <end position="59"/>
    </location>
</feature>
<name>A0A453JXB7_AEGTS</name>
<reference evidence="2" key="3">
    <citation type="journal article" date="2017" name="Nature">
        <title>Genome sequence of the progenitor of the wheat D genome Aegilops tauschii.</title>
        <authorList>
            <person name="Luo M.C."/>
            <person name="Gu Y.Q."/>
            <person name="Puiu D."/>
            <person name="Wang H."/>
            <person name="Twardziok S.O."/>
            <person name="Deal K.R."/>
            <person name="Huo N."/>
            <person name="Zhu T."/>
            <person name="Wang L."/>
            <person name="Wang Y."/>
            <person name="McGuire P.E."/>
            <person name="Liu S."/>
            <person name="Long H."/>
            <person name="Ramasamy R.K."/>
            <person name="Rodriguez J.C."/>
            <person name="Van S.L."/>
            <person name="Yuan L."/>
            <person name="Wang Z."/>
            <person name="Xia Z."/>
            <person name="Xiao L."/>
            <person name="Anderson O.D."/>
            <person name="Ouyang S."/>
            <person name="Liang Y."/>
            <person name="Zimin A.V."/>
            <person name="Pertea G."/>
            <person name="Qi P."/>
            <person name="Bennetzen J.L."/>
            <person name="Dai X."/>
            <person name="Dawson M.W."/>
            <person name="Muller H.G."/>
            <person name="Kugler K."/>
            <person name="Rivarola-Duarte L."/>
            <person name="Spannagl M."/>
            <person name="Mayer K.F.X."/>
            <person name="Lu F.H."/>
            <person name="Bevan M.W."/>
            <person name="Leroy P."/>
            <person name="Li P."/>
            <person name="You F.M."/>
            <person name="Sun Q."/>
            <person name="Liu Z."/>
            <person name="Lyons E."/>
            <person name="Wicker T."/>
            <person name="Salzberg S.L."/>
            <person name="Devos K.M."/>
            <person name="Dvorak J."/>
        </authorList>
    </citation>
    <scope>NUCLEOTIDE SEQUENCE [LARGE SCALE GENOMIC DNA]</scope>
    <source>
        <strain evidence="2">cv. AL8/78</strain>
    </source>
</reference>
<dbReference type="Proteomes" id="UP000015105">
    <property type="component" value="Chromosome 5D"/>
</dbReference>
<reference evidence="3" key="1">
    <citation type="journal article" date="2014" name="Science">
        <title>Ancient hybridizations among the ancestral genomes of bread wheat.</title>
        <authorList>
            <consortium name="International Wheat Genome Sequencing Consortium,"/>
            <person name="Marcussen T."/>
            <person name="Sandve S.R."/>
            <person name="Heier L."/>
            <person name="Spannagl M."/>
            <person name="Pfeifer M."/>
            <person name="Jakobsen K.S."/>
            <person name="Wulff B.B."/>
            <person name="Steuernagel B."/>
            <person name="Mayer K.F."/>
            <person name="Olsen O.A."/>
        </authorList>
    </citation>
    <scope>NUCLEOTIDE SEQUENCE [LARGE SCALE GENOMIC DNA]</scope>
    <source>
        <strain evidence="3">cv. AL8/78</strain>
    </source>
</reference>
<feature type="region of interest" description="Disordered" evidence="1">
    <location>
        <begin position="39"/>
        <end position="59"/>
    </location>
</feature>
<feature type="region of interest" description="Disordered" evidence="1">
    <location>
        <begin position="1"/>
        <end position="20"/>
    </location>
</feature>
<reference evidence="3" key="2">
    <citation type="journal article" date="2017" name="Nat. Plants">
        <title>The Aegilops tauschii genome reveals multiple impacts of transposons.</title>
        <authorList>
            <person name="Zhao G."/>
            <person name="Zou C."/>
            <person name="Li K."/>
            <person name="Wang K."/>
            <person name="Li T."/>
            <person name="Gao L."/>
            <person name="Zhang X."/>
            <person name="Wang H."/>
            <person name="Yang Z."/>
            <person name="Liu X."/>
            <person name="Jiang W."/>
            <person name="Mao L."/>
            <person name="Kong X."/>
            <person name="Jiao Y."/>
            <person name="Jia J."/>
        </authorList>
    </citation>
    <scope>NUCLEOTIDE SEQUENCE [LARGE SCALE GENOMIC DNA]</scope>
    <source>
        <strain evidence="3">cv. AL8/78</strain>
    </source>
</reference>
<dbReference type="EnsemblPlants" id="AET5Gv20219900.3">
    <property type="protein sequence ID" value="AET5Gv20219900.3"/>
    <property type="gene ID" value="AET5Gv20219900"/>
</dbReference>
<proteinExistence type="predicted"/>
<evidence type="ECO:0000313" key="2">
    <source>
        <dbReference type="EnsemblPlants" id="AET5Gv20219900.3"/>
    </source>
</evidence>
<dbReference type="Gramene" id="AET5Gv20219900.3">
    <property type="protein sequence ID" value="AET5Gv20219900.3"/>
    <property type="gene ID" value="AET5Gv20219900"/>
</dbReference>
<feature type="compositionally biased region" description="Basic and acidic residues" evidence="1">
    <location>
        <begin position="7"/>
        <end position="20"/>
    </location>
</feature>
<dbReference type="Gramene" id="AET5Gv20219900.8">
    <property type="protein sequence ID" value="AET5Gv20219900.8"/>
    <property type="gene ID" value="AET5Gv20219900"/>
</dbReference>
<organism evidence="2 3">
    <name type="scientific">Aegilops tauschii subsp. strangulata</name>
    <name type="common">Goatgrass</name>
    <dbReference type="NCBI Taxonomy" id="200361"/>
    <lineage>
        <taxon>Eukaryota</taxon>
        <taxon>Viridiplantae</taxon>
        <taxon>Streptophyta</taxon>
        <taxon>Embryophyta</taxon>
        <taxon>Tracheophyta</taxon>
        <taxon>Spermatophyta</taxon>
        <taxon>Magnoliopsida</taxon>
        <taxon>Liliopsida</taxon>
        <taxon>Poales</taxon>
        <taxon>Poaceae</taxon>
        <taxon>BOP clade</taxon>
        <taxon>Pooideae</taxon>
        <taxon>Triticodae</taxon>
        <taxon>Triticeae</taxon>
        <taxon>Triticinae</taxon>
        <taxon>Aegilops</taxon>
    </lineage>
</organism>
<keyword evidence="3" id="KW-1185">Reference proteome</keyword>